<dbReference type="GO" id="GO:0005840">
    <property type="term" value="C:ribosome"/>
    <property type="evidence" value="ECO:0007669"/>
    <property type="project" value="UniProtKB-KW"/>
</dbReference>
<dbReference type="EMBL" id="KU892652">
    <property type="protein sequence ID" value="AOV83690.1"/>
    <property type="molecule type" value="Genomic_DNA"/>
</dbReference>
<dbReference type="GO" id="GO:0008097">
    <property type="term" value="F:5S rRNA binding"/>
    <property type="evidence" value="ECO:0007669"/>
    <property type="project" value="TreeGrafter"/>
</dbReference>
<keyword evidence="4 9" id="KW-0699">rRNA-binding</keyword>
<dbReference type="Pfam" id="PF00861">
    <property type="entry name" value="Ribosomal_L18p"/>
    <property type="match status" value="1"/>
</dbReference>
<sequence length="107" mass="12274">MKKKIIGSPERPRLYVFRSNKHIYAQVIDDINHRVLLSSSSIEKDFKKSINYKKKANCKTSIIIGKNIAKKAKKIGIETIIFDRGKKLYHGLIKELAEATRAEGIKF</sequence>
<keyword evidence="10" id="KW-0934">Plastid</keyword>
<dbReference type="Gene3D" id="3.30.420.100">
    <property type="match status" value="1"/>
</dbReference>
<dbReference type="PANTHER" id="PTHR12899">
    <property type="entry name" value="39S RIBOSOMAL PROTEIN L18, MITOCHONDRIAL"/>
    <property type="match status" value="1"/>
</dbReference>
<dbReference type="GO" id="GO:1990904">
    <property type="term" value="C:ribonucleoprotein complex"/>
    <property type="evidence" value="ECO:0007669"/>
    <property type="project" value="UniProtKB-KW"/>
</dbReference>
<dbReference type="GO" id="GO:0006412">
    <property type="term" value="P:translation"/>
    <property type="evidence" value="ECO:0007669"/>
    <property type="project" value="UniProtKB-UniRule"/>
</dbReference>
<comment type="function">
    <text evidence="1 9">Binds 5S rRNA, forms part of the central protuberance of the 50S subunit.</text>
</comment>
<dbReference type="InterPro" id="IPR057268">
    <property type="entry name" value="Ribosomal_L18"/>
</dbReference>
<organism evidence="10">
    <name type="scientific">Kappaphycus alvarezii</name>
    <dbReference type="NCBI Taxonomy" id="38544"/>
    <lineage>
        <taxon>Eukaryota</taxon>
        <taxon>Rhodophyta</taxon>
        <taxon>Florideophyceae</taxon>
        <taxon>Rhodymeniophycidae</taxon>
        <taxon>Gigartinales</taxon>
        <taxon>Solieriaceae</taxon>
        <taxon>Kappaphycus</taxon>
    </lineage>
</organism>
<evidence type="ECO:0000256" key="5">
    <source>
        <dbReference type="ARBA" id="ARBA00022884"/>
    </source>
</evidence>
<dbReference type="GO" id="GO:0003735">
    <property type="term" value="F:structural constituent of ribosome"/>
    <property type="evidence" value="ECO:0007669"/>
    <property type="project" value="InterPro"/>
</dbReference>
<dbReference type="NCBIfam" id="TIGR00060">
    <property type="entry name" value="L18_bact"/>
    <property type="match status" value="1"/>
</dbReference>
<dbReference type="InterPro" id="IPR005484">
    <property type="entry name" value="Ribosomal_uL18_bac/plant/anim"/>
</dbReference>
<evidence type="ECO:0000256" key="6">
    <source>
        <dbReference type="ARBA" id="ARBA00022980"/>
    </source>
</evidence>
<dbReference type="PANTHER" id="PTHR12899:SF3">
    <property type="entry name" value="LARGE RIBOSOMAL SUBUNIT PROTEIN UL18M"/>
    <property type="match status" value="1"/>
</dbReference>
<dbReference type="HAMAP" id="MF_01337_B">
    <property type="entry name" value="Ribosomal_uL18_B"/>
    <property type="match status" value="1"/>
</dbReference>
<evidence type="ECO:0000256" key="7">
    <source>
        <dbReference type="ARBA" id="ARBA00023274"/>
    </source>
</evidence>
<comment type="subcellular location">
    <subcellularLocation>
        <location evidence="9">Plastid</location>
        <location evidence="9">Chloroplast</location>
    </subcellularLocation>
</comment>
<evidence type="ECO:0000256" key="4">
    <source>
        <dbReference type="ARBA" id="ARBA00022730"/>
    </source>
</evidence>
<evidence type="ECO:0000313" key="10">
    <source>
        <dbReference type="EMBL" id="AOV83690.1"/>
    </source>
</evidence>
<evidence type="ECO:0000256" key="3">
    <source>
        <dbReference type="ARBA" id="ARBA00011505"/>
    </source>
</evidence>
<dbReference type="GO" id="GO:0009507">
    <property type="term" value="C:chloroplast"/>
    <property type="evidence" value="ECO:0007669"/>
    <property type="project" value="UniProtKB-SubCell"/>
</dbReference>
<keyword evidence="6 9" id="KW-0689">Ribosomal protein</keyword>
<reference evidence="10" key="1">
    <citation type="submission" date="2016-03" db="EMBL/GenBank/DDBJ databases">
        <title>Complete plastid genome of Kappaphycus alvarezii.</title>
        <authorList>
            <person name="Zhang L."/>
            <person name="Liu T."/>
            <person name="Liu N."/>
        </authorList>
    </citation>
    <scope>NUCLEOTIDE SEQUENCE</scope>
</reference>
<keyword evidence="5 9" id="KW-0694">RNA-binding</keyword>
<gene>
    <name evidence="9 10" type="primary">rpl18</name>
    <name evidence="10" type="ORF">mogbl102</name>
</gene>
<keyword evidence="10" id="KW-0150">Chloroplast</keyword>
<dbReference type="AlphaFoldDB" id="A0A2H4FHA2"/>
<comment type="subunit">
    <text evidence="3 9">Part of the 50S ribosomal subunit; contacts the 5S rRNA.</text>
</comment>
<name>A0A2H4FHA2_9FLOR</name>
<dbReference type="InterPro" id="IPR004389">
    <property type="entry name" value="Ribosomal_uL18_bac-type"/>
</dbReference>
<evidence type="ECO:0000256" key="8">
    <source>
        <dbReference type="ARBA" id="ARBA00035303"/>
    </source>
</evidence>
<proteinExistence type="inferred from homology"/>
<dbReference type="CDD" id="cd00432">
    <property type="entry name" value="Ribosomal_L18_L5e"/>
    <property type="match status" value="1"/>
</dbReference>
<geneLocation type="chloroplast" evidence="10"/>
<evidence type="ECO:0000256" key="9">
    <source>
        <dbReference type="HAMAP-Rule" id="MF_01337"/>
    </source>
</evidence>
<dbReference type="SUPFAM" id="SSF53137">
    <property type="entry name" value="Translational machinery components"/>
    <property type="match status" value="1"/>
</dbReference>
<protein>
    <recommendedName>
        <fullName evidence="8 9">Large ribosomal subunit protein uL18c</fullName>
    </recommendedName>
</protein>
<evidence type="ECO:0000256" key="2">
    <source>
        <dbReference type="ARBA" id="ARBA00007116"/>
    </source>
</evidence>
<comment type="similarity">
    <text evidence="2 9">Belongs to the universal ribosomal protein uL18 family.</text>
</comment>
<accession>A0A2H4FHA2</accession>
<evidence type="ECO:0000256" key="1">
    <source>
        <dbReference type="ARBA" id="ARBA00003898"/>
    </source>
</evidence>
<keyword evidence="7 9" id="KW-0687">Ribonucleoprotein</keyword>